<dbReference type="InterPro" id="IPR023048">
    <property type="entry name" value="NADH:quinone_OxRdtase_FMN_depd"/>
</dbReference>
<keyword evidence="2 6" id="KW-0288">FMN</keyword>
<evidence type="ECO:0000256" key="5">
    <source>
        <dbReference type="ARBA" id="ARBA00048542"/>
    </source>
</evidence>
<dbReference type="InterPro" id="IPR003680">
    <property type="entry name" value="Flavodoxin_fold"/>
</dbReference>
<dbReference type="InterPro" id="IPR050104">
    <property type="entry name" value="FMN-dep_NADH:Q_OxRdtase_AzoR1"/>
</dbReference>
<dbReference type="RefSeq" id="WP_169565327.1">
    <property type="nucleotide sequence ID" value="NZ_JAAXYH010000014.1"/>
</dbReference>
<feature type="domain" description="Flavodoxin-like fold" evidence="7">
    <location>
        <begin position="1"/>
        <end position="199"/>
    </location>
</feature>
<dbReference type="InterPro" id="IPR029039">
    <property type="entry name" value="Flavoprotein-like_sf"/>
</dbReference>
<evidence type="ECO:0000256" key="6">
    <source>
        <dbReference type="HAMAP-Rule" id="MF_01216"/>
    </source>
</evidence>
<evidence type="ECO:0000259" key="7">
    <source>
        <dbReference type="Pfam" id="PF02525"/>
    </source>
</evidence>
<reference evidence="8" key="1">
    <citation type="submission" date="2020-04" db="EMBL/GenBank/DDBJ databases">
        <title>Description of Shewanella salipaludis sp. nov., isolated from a salt marsh.</title>
        <authorList>
            <person name="Park S."/>
            <person name="Yoon J.-H."/>
        </authorList>
    </citation>
    <scope>NUCLEOTIDE SEQUENCE</scope>
    <source>
        <strain evidence="8">SHSM-M6</strain>
    </source>
</reference>
<comment type="subunit">
    <text evidence="6">Homodimer.</text>
</comment>
<dbReference type="Proteomes" id="UP000737113">
    <property type="component" value="Unassembled WGS sequence"/>
</dbReference>
<evidence type="ECO:0000313" key="9">
    <source>
        <dbReference type="Proteomes" id="UP000737113"/>
    </source>
</evidence>
<dbReference type="EMBL" id="JAAXYH010000014">
    <property type="protein sequence ID" value="NMH66598.1"/>
    <property type="molecule type" value="Genomic_DNA"/>
</dbReference>
<comment type="catalytic activity">
    <reaction evidence="5">
        <text>N,N-dimethyl-1,4-phenylenediamine + anthranilate + 2 NAD(+) = 2-(4-dimethylaminophenyl)diazenylbenzoate + 2 NADH + 2 H(+)</text>
        <dbReference type="Rhea" id="RHEA:55872"/>
        <dbReference type="ChEBI" id="CHEBI:15378"/>
        <dbReference type="ChEBI" id="CHEBI:15783"/>
        <dbReference type="ChEBI" id="CHEBI:16567"/>
        <dbReference type="ChEBI" id="CHEBI:57540"/>
        <dbReference type="ChEBI" id="CHEBI:57945"/>
        <dbReference type="ChEBI" id="CHEBI:71579"/>
        <dbReference type="EC" id="1.7.1.17"/>
    </reaction>
    <physiologicalReaction direction="right-to-left" evidence="5">
        <dbReference type="Rhea" id="RHEA:55874"/>
    </physiologicalReaction>
</comment>
<comment type="function">
    <text evidence="6">Quinone reductase that provides resistance to thiol-specific stress caused by electrophilic quinones.</text>
</comment>
<evidence type="ECO:0000256" key="1">
    <source>
        <dbReference type="ARBA" id="ARBA00022630"/>
    </source>
</evidence>
<dbReference type="PANTHER" id="PTHR43741">
    <property type="entry name" value="FMN-DEPENDENT NADH-AZOREDUCTASE 1"/>
    <property type="match status" value="1"/>
</dbReference>
<comment type="caution">
    <text evidence="8">The sequence shown here is derived from an EMBL/GenBank/DDBJ whole genome shotgun (WGS) entry which is preliminary data.</text>
</comment>
<dbReference type="GO" id="GO:0016652">
    <property type="term" value="F:oxidoreductase activity, acting on NAD(P)H as acceptor"/>
    <property type="evidence" value="ECO:0007669"/>
    <property type="project" value="UniProtKB-UniRule"/>
</dbReference>
<evidence type="ECO:0000313" key="8">
    <source>
        <dbReference type="EMBL" id="NMH66598.1"/>
    </source>
</evidence>
<dbReference type="EC" id="1.7.1.17" evidence="6"/>
<proteinExistence type="inferred from homology"/>
<organism evidence="8 9">
    <name type="scientific">Shewanella salipaludis</name>
    <dbReference type="NCBI Taxonomy" id="2723052"/>
    <lineage>
        <taxon>Bacteria</taxon>
        <taxon>Pseudomonadati</taxon>
        <taxon>Pseudomonadota</taxon>
        <taxon>Gammaproteobacteria</taxon>
        <taxon>Alteromonadales</taxon>
        <taxon>Shewanellaceae</taxon>
        <taxon>Shewanella</taxon>
    </lineage>
</organism>
<comment type="catalytic activity">
    <reaction evidence="6">
        <text>2 a quinone + NADH + H(+) = 2 a 1,4-benzosemiquinone + NAD(+)</text>
        <dbReference type="Rhea" id="RHEA:65952"/>
        <dbReference type="ChEBI" id="CHEBI:15378"/>
        <dbReference type="ChEBI" id="CHEBI:57540"/>
        <dbReference type="ChEBI" id="CHEBI:57945"/>
        <dbReference type="ChEBI" id="CHEBI:132124"/>
        <dbReference type="ChEBI" id="CHEBI:134225"/>
    </reaction>
</comment>
<keyword evidence="3 6" id="KW-0560">Oxidoreductase</keyword>
<comment type="function">
    <text evidence="6">Also exhibits azoreductase activity. Catalyzes the reductive cleavage of the azo bond in aromatic azo compounds to the corresponding amines.</text>
</comment>
<dbReference type="GO" id="GO:0009055">
    <property type="term" value="F:electron transfer activity"/>
    <property type="evidence" value="ECO:0007669"/>
    <property type="project" value="UniProtKB-UniRule"/>
</dbReference>
<dbReference type="SUPFAM" id="SSF52218">
    <property type="entry name" value="Flavoproteins"/>
    <property type="match status" value="1"/>
</dbReference>
<keyword evidence="9" id="KW-1185">Reference proteome</keyword>
<protein>
    <recommendedName>
        <fullName evidence="6">FMN dependent NADH:quinone oxidoreductase</fullName>
        <ecNumber evidence="6">1.6.5.-</ecNumber>
    </recommendedName>
    <alternativeName>
        <fullName evidence="6">Azo-dye reductase</fullName>
    </alternativeName>
    <alternativeName>
        <fullName evidence="6">FMN-dependent NADH-azo compound oxidoreductase</fullName>
    </alternativeName>
    <alternativeName>
        <fullName evidence="6">FMN-dependent NADH-azoreductase</fullName>
        <ecNumber evidence="6">1.7.1.17</ecNumber>
    </alternativeName>
</protein>
<comment type="cofactor">
    <cofactor evidence="6">
        <name>FMN</name>
        <dbReference type="ChEBI" id="CHEBI:58210"/>
    </cofactor>
    <text evidence="6">Binds 1 FMN per subunit.</text>
</comment>
<feature type="binding site" evidence="6">
    <location>
        <begin position="140"/>
        <end position="143"/>
    </location>
    <ligand>
        <name>FMN</name>
        <dbReference type="ChEBI" id="CHEBI:58210"/>
    </ligand>
</feature>
<dbReference type="GO" id="GO:0016655">
    <property type="term" value="F:oxidoreductase activity, acting on NAD(P)H, quinone or similar compound as acceptor"/>
    <property type="evidence" value="ECO:0007669"/>
    <property type="project" value="InterPro"/>
</dbReference>
<dbReference type="EC" id="1.6.5.-" evidence="6"/>
<dbReference type="Gene3D" id="3.40.50.360">
    <property type="match status" value="1"/>
</dbReference>
<dbReference type="AlphaFoldDB" id="A0A972G0J6"/>
<name>A0A972G0J6_9GAMM</name>
<dbReference type="GO" id="GO:0010181">
    <property type="term" value="F:FMN binding"/>
    <property type="evidence" value="ECO:0007669"/>
    <property type="project" value="UniProtKB-UniRule"/>
</dbReference>
<evidence type="ECO:0000256" key="2">
    <source>
        <dbReference type="ARBA" id="ARBA00022643"/>
    </source>
</evidence>
<feature type="binding site" evidence="6">
    <location>
        <begin position="95"/>
        <end position="98"/>
    </location>
    <ligand>
        <name>FMN</name>
        <dbReference type="ChEBI" id="CHEBI:58210"/>
    </ligand>
</feature>
<evidence type="ECO:0000256" key="3">
    <source>
        <dbReference type="ARBA" id="ARBA00023002"/>
    </source>
</evidence>
<dbReference type="PANTHER" id="PTHR43741:SF4">
    <property type="entry name" value="FMN-DEPENDENT NADH:QUINONE OXIDOREDUCTASE"/>
    <property type="match status" value="1"/>
</dbReference>
<keyword evidence="4 6" id="KW-0520">NAD</keyword>
<sequence>MKLLHLTVSPNLEGSSSRKVAARLLARLADSYPRLEETLLDLSQQPLPHLDELTTSAFLTPVAQRTPAQQQAVQLSDLMVDMLLDCELLLLSSPMWNLGLPSVLKAWFDHITRAGRTFGFTDQGTKVGLVPNKKVYLVVSSGGVFSSGPWAQDDCFTPYVRKALAYIGITDLTVIRVDGTHDPLTRDTALQNALQAVDSLHL</sequence>
<dbReference type="HAMAP" id="MF_01216">
    <property type="entry name" value="Azoreductase_type1"/>
    <property type="match status" value="1"/>
</dbReference>
<dbReference type="Pfam" id="PF02525">
    <property type="entry name" value="Flavodoxin_2"/>
    <property type="match status" value="1"/>
</dbReference>
<evidence type="ECO:0000256" key="4">
    <source>
        <dbReference type="ARBA" id="ARBA00023027"/>
    </source>
</evidence>
<accession>A0A972G0J6</accession>
<feature type="binding site" evidence="6">
    <location>
        <begin position="15"/>
        <end position="17"/>
    </location>
    <ligand>
        <name>FMN</name>
        <dbReference type="ChEBI" id="CHEBI:58210"/>
    </ligand>
</feature>
<keyword evidence="1 6" id="KW-0285">Flavoprotein</keyword>
<comment type="similarity">
    <text evidence="6">Belongs to the azoreductase type 1 family.</text>
</comment>
<gene>
    <name evidence="6" type="primary">azoR</name>
    <name evidence="8" type="ORF">HC757_15690</name>
</gene>
<feature type="binding site" evidence="6">
    <location>
        <position position="9"/>
    </location>
    <ligand>
        <name>FMN</name>
        <dbReference type="ChEBI" id="CHEBI:58210"/>
    </ligand>
</feature>